<dbReference type="RefSeq" id="WP_189643370.1">
    <property type="nucleotide sequence ID" value="NZ_BNAL01000022.1"/>
</dbReference>
<name>A0ABQ3KDK5_9DEIO</name>
<evidence type="ECO:0000256" key="1">
    <source>
        <dbReference type="SAM" id="MobiDB-lite"/>
    </source>
</evidence>
<feature type="compositionally biased region" description="Basic and acidic residues" evidence="1">
    <location>
        <begin position="25"/>
        <end position="35"/>
    </location>
</feature>
<evidence type="ECO:0000313" key="2">
    <source>
        <dbReference type="EMBL" id="GHG05838.1"/>
    </source>
</evidence>
<protein>
    <submittedName>
        <fullName evidence="2">Uncharacterized protein</fullName>
    </submittedName>
</protein>
<sequence>MSRFDYLDTGDKKAAKKAVKKAKKLEKALSDDKKADHRRRVRAEEQQLDQGKVEVVYVRRETIRAAWRELKAEGGESLSELVDDLLLAWLQERQAEHAAQLPENED</sequence>
<proteinExistence type="predicted"/>
<accession>A0ABQ3KDK5</accession>
<comment type="caution">
    <text evidence="2">The sequence shown here is derived from an EMBL/GenBank/DDBJ whole genome shotgun (WGS) entry which is preliminary data.</text>
</comment>
<reference evidence="3" key="1">
    <citation type="journal article" date="2019" name="Int. J. Syst. Evol. Microbiol.">
        <title>The Global Catalogue of Microorganisms (GCM) 10K type strain sequencing project: providing services to taxonomists for standard genome sequencing and annotation.</title>
        <authorList>
            <consortium name="The Broad Institute Genomics Platform"/>
            <consortium name="The Broad Institute Genome Sequencing Center for Infectious Disease"/>
            <person name="Wu L."/>
            <person name="Ma J."/>
        </authorList>
    </citation>
    <scope>NUCLEOTIDE SEQUENCE [LARGE SCALE GENOMIC DNA]</scope>
    <source>
        <strain evidence="3">CGMCC 1.18439</strain>
    </source>
</reference>
<gene>
    <name evidence="2" type="ORF">GCM10017783_18080</name>
</gene>
<dbReference type="Proteomes" id="UP000632154">
    <property type="component" value="Unassembled WGS sequence"/>
</dbReference>
<feature type="region of interest" description="Disordered" evidence="1">
    <location>
        <begin position="25"/>
        <end position="45"/>
    </location>
</feature>
<keyword evidence="3" id="KW-1185">Reference proteome</keyword>
<organism evidence="2 3">
    <name type="scientific">Deinococcus piscis</name>
    <dbReference type="NCBI Taxonomy" id="394230"/>
    <lineage>
        <taxon>Bacteria</taxon>
        <taxon>Thermotogati</taxon>
        <taxon>Deinococcota</taxon>
        <taxon>Deinococci</taxon>
        <taxon>Deinococcales</taxon>
        <taxon>Deinococcaceae</taxon>
        <taxon>Deinococcus</taxon>
    </lineage>
</organism>
<evidence type="ECO:0000313" key="3">
    <source>
        <dbReference type="Proteomes" id="UP000632154"/>
    </source>
</evidence>
<dbReference type="EMBL" id="BNAL01000022">
    <property type="protein sequence ID" value="GHG05838.1"/>
    <property type="molecule type" value="Genomic_DNA"/>
</dbReference>